<dbReference type="Proteomes" id="UP001595833">
    <property type="component" value="Unassembled WGS sequence"/>
</dbReference>
<dbReference type="EMBL" id="JBHSJB010000031">
    <property type="protein sequence ID" value="MFC5058237.1"/>
    <property type="molecule type" value="Genomic_DNA"/>
</dbReference>
<proteinExistence type="predicted"/>
<evidence type="ECO:0000313" key="1">
    <source>
        <dbReference type="EMBL" id="MFC5058237.1"/>
    </source>
</evidence>
<dbReference type="RefSeq" id="WP_344037700.1">
    <property type="nucleotide sequence ID" value="NZ_BAAAKE010000008.1"/>
</dbReference>
<comment type="caution">
    <text evidence="1">The sequence shown here is derived from an EMBL/GenBank/DDBJ whole genome shotgun (WGS) entry which is preliminary data.</text>
</comment>
<protein>
    <submittedName>
        <fullName evidence="1">Uncharacterized protein</fullName>
    </submittedName>
</protein>
<sequence length="55" mass="5980">MDETLVAERDRARLRRVVDQVRRGLRVAGCTRGARPETGWVMSADGVIGAPAGDE</sequence>
<keyword evidence="2" id="KW-1185">Reference proteome</keyword>
<accession>A0ABV9Y955</accession>
<reference evidence="2" key="1">
    <citation type="journal article" date="2019" name="Int. J. Syst. Evol. Microbiol.">
        <title>The Global Catalogue of Microorganisms (GCM) 10K type strain sequencing project: providing services to taxonomists for standard genome sequencing and annotation.</title>
        <authorList>
            <consortium name="The Broad Institute Genomics Platform"/>
            <consortium name="The Broad Institute Genome Sequencing Center for Infectious Disease"/>
            <person name="Wu L."/>
            <person name="Ma J."/>
        </authorList>
    </citation>
    <scope>NUCLEOTIDE SEQUENCE [LARGE SCALE GENOMIC DNA]</scope>
    <source>
        <strain evidence="2">KCTC 12848</strain>
    </source>
</reference>
<name>A0ABV9Y955_9PSEU</name>
<organism evidence="1 2">
    <name type="scientific">Saccharothrix xinjiangensis</name>
    <dbReference type="NCBI Taxonomy" id="204798"/>
    <lineage>
        <taxon>Bacteria</taxon>
        <taxon>Bacillati</taxon>
        <taxon>Actinomycetota</taxon>
        <taxon>Actinomycetes</taxon>
        <taxon>Pseudonocardiales</taxon>
        <taxon>Pseudonocardiaceae</taxon>
        <taxon>Saccharothrix</taxon>
    </lineage>
</organism>
<gene>
    <name evidence="1" type="ORF">ACFPFM_31380</name>
</gene>
<evidence type="ECO:0000313" key="2">
    <source>
        <dbReference type="Proteomes" id="UP001595833"/>
    </source>
</evidence>